<reference evidence="2 3" key="1">
    <citation type="submission" date="2011-10" db="EMBL/GenBank/DDBJ databases">
        <title>The Noncontiguous Finished genome of Thermanaerovibrio velox DSM 12556.</title>
        <authorList>
            <consortium name="US DOE Joint Genome Institute (JGI-PGF)"/>
            <person name="Lucas S."/>
            <person name="Copeland A."/>
            <person name="Lapidus A."/>
            <person name="Glavina del Rio T."/>
            <person name="Dalin E."/>
            <person name="Tice H."/>
            <person name="Bruce D."/>
            <person name="Goodwin L."/>
            <person name="Pitluck S."/>
            <person name="Peters L."/>
            <person name="Mikhailova N."/>
            <person name="Teshima H."/>
            <person name="Kyrpides N."/>
            <person name="Mavromatis K."/>
            <person name="Ivanova N."/>
            <person name="Markowitz V."/>
            <person name="Cheng J.-F."/>
            <person name="Hugenholtz P."/>
            <person name="Woyke T."/>
            <person name="Wu D."/>
            <person name="Spring S."/>
            <person name="Brambilla E.-M."/>
            <person name="Klenk H.-P."/>
            <person name="Eisen J.A."/>
        </authorList>
    </citation>
    <scope>NUCLEOTIDE SEQUENCE [LARGE SCALE GENOMIC DNA]</scope>
    <source>
        <strain evidence="2 3">DSM 12556</strain>
    </source>
</reference>
<dbReference type="Pfam" id="PF05130">
    <property type="entry name" value="FlgN"/>
    <property type="match status" value="1"/>
</dbReference>
<accession>H0USG8</accession>
<keyword evidence="3" id="KW-1185">Reference proteome</keyword>
<dbReference type="STRING" id="926567.TheveDRAFT_1133"/>
<dbReference type="SUPFAM" id="SSF140566">
    <property type="entry name" value="FlgN-like"/>
    <property type="match status" value="1"/>
</dbReference>
<dbReference type="Gene3D" id="1.20.58.300">
    <property type="entry name" value="FlgN-like"/>
    <property type="match status" value="1"/>
</dbReference>
<evidence type="ECO:0000313" key="2">
    <source>
        <dbReference type="EMBL" id="EHM10257.1"/>
    </source>
</evidence>
<dbReference type="OrthoDB" id="5005at2"/>
<dbReference type="GO" id="GO:0044780">
    <property type="term" value="P:bacterial-type flagellum assembly"/>
    <property type="evidence" value="ECO:0007669"/>
    <property type="project" value="InterPro"/>
</dbReference>
<sequence>MSFPELVKTLEMQDEVLGQLGDLLIKQREALRDGRLQVLQDLFKEMQFLSVKAQALEGKRSRLCAALASELGCEPVISEMCERLSLEDGELLRARGRSLANRVGLLRSEMKLLEMLMDEARMLNEMMISEWRRMRAPFDDAGGFSARI</sequence>
<evidence type="ECO:0000256" key="1">
    <source>
        <dbReference type="ARBA" id="ARBA00022795"/>
    </source>
</evidence>
<name>H0USG8_9BACT</name>
<dbReference type="RefSeq" id="WP_006583751.1">
    <property type="nucleotide sequence ID" value="NZ_CM001377.1"/>
</dbReference>
<organism evidence="2 3">
    <name type="scientific">Thermanaerovibrio velox DSM 12556</name>
    <dbReference type="NCBI Taxonomy" id="926567"/>
    <lineage>
        <taxon>Bacteria</taxon>
        <taxon>Thermotogati</taxon>
        <taxon>Synergistota</taxon>
        <taxon>Synergistia</taxon>
        <taxon>Synergistales</taxon>
        <taxon>Synergistaceae</taxon>
        <taxon>Thermanaerovibrio</taxon>
    </lineage>
</organism>
<dbReference type="Proteomes" id="UP000005730">
    <property type="component" value="Chromosome"/>
</dbReference>
<dbReference type="InterPro" id="IPR036679">
    <property type="entry name" value="FlgN-like_sf"/>
</dbReference>
<keyword evidence="1" id="KW-1005">Bacterial flagellum biogenesis</keyword>
<evidence type="ECO:0000313" key="3">
    <source>
        <dbReference type="Proteomes" id="UP000005730"/>
    </source>
</evidence>
<proteinExistence type="predicted"/>
<protein>
    <submittedName>
        <fullName evidence="2">FlgN protein</fullName>
    </submittedName>
</protein>
<dbReference type="HOGENOM" id="CLU_1755016_0_0_0"/>
<dbReference type="AlphaFoldDB" id="H0USG8"/>
<gene>
    <name evidence="2" type="ORF">TheveDRAFT_1133</name>
</gene>
<dbReference type="eggNOG" id="ENOG50330C5">
    <property type="taxonomic scope" value="Bacteria"/>
</dbReference>
<dbReference type="EMBL" id="CM001377">
    <property type="protein sequence ID" value="EHM10257.1"/>
    <property type="molecule type" value="Genomic_DNA"/>
</dbReference>
<dbReference type="InterPro" id="IPR007809">
    <property type="entry name" value="FlgN-like"/>
</dbReference>